<keyword evidence="1" id="KW-0732">Signal</keyword>
<reference evidence="2" key="1">
    <citation type="submission" date="2023-06" db="EMBL/GenBank/DDBJ databases">
        <title>Genome-scale phylogeny and comparative genomics of the fungal order Sordariales.</title>
        <authorList>
            <consortium name="Lawrence Berkeley National Laboratory"/>
            <person name="Hensen N."/>
            <person name="Bonometti L."/>
            <person name="Westerberg I."/>
            <person name="Brannstrom I.O."/>
            <person name="Guillou S."/>
            <person name="Cros-Aarteil S."/>
            <person name="Calhoun S."/>
            <person name="Haridas S."/>
            <person name="Kuo A."/>
            <person name="Mondo S."/>
            <person name="Pangilinan J."/>
            <person name="Riley R."/>
            <person name="Labutti K."/>
            <person name="Andreopoulos B."/>
            <person name="Lipzen A."/>
            <person name="Chen C."/>
            <person name="Yanf M."/>
            <person name="Daum C."/>
            <person name="Ng V."/>
            <person name="Clum A."/>
            <person name="Steindorff A."/>
            <person name="Ohm R."/>
            <person name="Martin F."/>
            <person name="Silar P."/>
            <person name="Natvig D."/>
            <person name="Lalanne C."/>
            <person name="Gautier V."/>
            <person name="Ament-Velasquez S.L."/>
            <person name="Kruys A."/>
            <person name="Hutchinson M.I."/>
            <person name="Powell A.J."/>
            <person name="Barry K."/>
            <person name="Miller A.N."/>
            <person name="Grigoriev I.V."/>
            <person name="Debuchy R."/>
            <person name="Gladieux P."/>
            <person name="Thoren M.H."/>
            <person name="Johannesson H."/>
        </authorList>
    </citation>
    <scope>NUCLEOTIDE SEQUENCE</scope>
    <source>
        <strain evidence="2">SMH2532-1</strain>
    </source>
</reference>
<evidence type="ECO:0000256" key="1">
    <source>
        <dbReference type="SAM" id="SignalP"/>
    </source>
</evidence>
<organism evidence="2 3">
    <name type="scientific">Cercophora newfieldiana</name>
    <dbReference type="NCBI Taxonomy" id="92897"/>
    <lineage>
        <taxon>Eukaryota</taxon>
        <taxon>Fungi</taxon>
        <taxon>Dikarya</taxon>
        <taxon>Ascomycota</taxon>
        <taxon>Pezizomycotina</taxon>
        <taxon>Sordariomycetes</taxon>
        <taxon>Sordariomycetidae</taxon>
        <taxon>Sordariales</taxon>
        <taxon>Lasiosphaeriaceae</taxon>
        <taxon>Cercophora</taxon>
    </lineage>
</organism>
<dbReference type="EMBL" id="JAULSV010000001">
    <property type="protein sequence ID" value="KAK0656669.1"/>
    <property type="molecule type" value="Genomic_DNA"/>
</dbReference>
<keyword evidence="3" id="KW-1185">Reference proteome</keyword>
<feature type="signal peptide" evidence="1">
    <location>
        <begin position="1"/>
        <end position="23"/>
    </location>
</feature>
<accession>A0AA39YQ69</accession>
<protein>
    <recommendedName>
        <fullName evidence="4">Secreted protein</fullName>
    </recommendedName>
</protein>
<feature type="chain" id="PRO_5041399934" description="Secreted protein" evidence="1">
    <location>
        <begin position="24"/>
        <end position="79"/>
    </location>
</feature>
<sequence>MCTLPHCVVEFVISLHLSACTLSQHPLPAMVAASPARAKGRPTSVLNAGTSDKTRVPISLVLRRPNISATSPSSTSSER</sequence>
<name>A0AA39YQ69_9PEZI</name>
<evidence type="ECO:0008006" key="4">
    <source>
        <dbReference type="Google" id="ProtNLM"/>
    </source>
</evidence>
<dbReference type="AlphaFoldDB" id="A0AA39YQ69"/>
<evidence type="ECO:0000313" key="2">
    <source>
        <dbReference type="EMBL" id="KAK0656669.1"/>
    </source>
</evidence>
<evidence type="ECO:0000313" key="3">
    <source>
        <dbReference type="Proteomes" id="UP001174936"/>
    </source>
</evidence>
<proteinExistence type="predicted"/>
<dbReference type="Proteomes" id="UP001174936">
    <property type="component" value="Unassembled WGS sequence"/>
</dbReference>
<comment type="caution">
    <text evidence="2">The sequence shown here is derived from an EMBL/GenBank/DDBJ whole genome shotgun (WGS) entry which is preliminary data.</text>
</comment>
<gene>
    <name evidence="2" type="ORF">B0T16DRAFT_399885</name>
</gene>